<dbReference type="Proteomes" id="UP001150238">
    <property type="component" value="Unassembled WGS sequence"/>
</dbReference>
<proteinExistence type="predicted"/>
<feature type="non-terminal residue" evidence="1">
    <location>
        <position position="1"/>
    </location>
</feature>
<evidence type="ECO:0000313" key="2">
    <source>
        <dbReference type="Proteomes" id="UP001150238"/>
    </source>
</evidence>
<reference evidence="1" key="2">
    <citation type="journal article" date="2023" name="Proc. Natl. Acad. Sci. U.S.A.">
        <title>A global phylogenomic analysis of the shiitake genus Lentinula.</title>
        <authorList>
            <person name="Sierra-Patev S."/>
            <person name="Min B."/>
            <person name="Naranjo-Ortiz M."/>
            <person name="Looney B."/>
            <person name="Konkel Z."/>
            <person name="Slot J.C."/>
            <person name="Sakamoto Y."/>
            <person name="Steenwyk J.L."/>
            <person name="Rokas A."/>
            <person name="Carro J."/>
            <person name="Camarero S."/>
            <person name="Ferreira P."/>
            <person name="Molpeceres G."/>
            <person name="Ruiz-Duenas F.J."/>
            <person name="Serrano A."/>
            <person name="Henrissat B."/>
            <person name="Drula E."/>
            <person name="Hughes K.W."/>
            <person name="Mata J.L."/>
            <person name="Ishikawa N.K."/>
            <person name="Vargas-Isla R."/>
            <person name="Ushijima S."/>
            <person name="Smith C.A."/>
            <person name="Donoghue J."/>
            <person name="Ahrendt S."/>
            <person name="Andreopoulos W."/>
            <person name="He G."/>
            <person name="LaButti K."/>
            <person name="Lipzen A."/>
            <person name="Ng V."/>
            <person name="Riley R."/>
            <person name="Sandor L."/>
            <person name="Barry K."/>
            <person name="Martinez A.T."/>
            <person name="Xiao Y."/>
            <person name="Gibbons J.G."/>
            <person name="Terashima K."/>
            <person name="Grigoriev I.V."/>
            <person name="Hibbett D."/>
        </authorList>
    </citation>
    <scope>NUCLEOTIDE SEQUENCE</scope>
    <source>
        <strain evidence="1">Sp2 HRB7682 ss15</strain>
    </source>
</reference>
<evidence type="ECO:0000313" key="1">
    <source>
        <dbReference type="EMBL" id="KAJ4463209.1"/>
    </source>
</evidence>
<accession>A0A9W9DBX2</accession>
<dbReference type="AlphaFoldDB" id="A0A9W9DBX2"/>
<protein>
    <submittedName>
        <fullName evidence="1">Uncharacterized protein</fullName>
    </submittedName>
</protein>
<organism evidence="1 2">
    <name type="scientific">Lentinula lateritia</name>
    <dbReference type="NCBI Taxonomy" id="40482"/>
    <lineage>
        <taxon>Eukaryota</taxon>
        <taxon>Fungi</taxon>
        <taxon>Dikarya</taxon>
        <taxon>Basidiomycota</taxon>
        <taxon>Agaricomycotina</taxon>
        <taxon>Agaricomycetes</taxon>
        <taxon>Agaricomycetidae</taxon>
        <taxon>Agaricales</taxon>
        <taxon>Marasmiineae</taxon>
        <taxon>Omphalotaceae</taxon>
        <taxon>Lentinula</taxon>
    </lineage>
</organism>
<feature type="non-terminal residue" evidence="1">
    <location>
        <position position="65"/>
    </location>
</feature>
<sequence length="65" mass="7796">FREYLRQHLLGLKLNFPGWILPSHHVSFHIFDYMDLFGPVHNFWCFPGERLISRLRSITINNKIG</sequence>
<gene>
    <name evidence="1" type="ORF">C8J55DRAFT_399807</name>
</gene>
<reference evidence="1" key="1">
    <citation type="submission" date="2022-08" db="EMBL/GenBank/DDBJ databases">
        <authorList>
            <consortium name="DOE Joint Genome Institute"/>
            <person name="Min B."/>
            <person name="Riley R."/>
            <person name="Sierra-Patev S."/>
            <person name="Naranjo-Ortiz M."/>
            <person name="Looney B."/>
            <person name="Konkel Z."/>
            <person name="Slot J.C."/>
            <person name="Sakamoto Y."/>
            <person name="Steenwyk J.L."/>
            <person name="Rokas A."/>
            <person name="Carro J."/>
            <person name="Camarero S."/>
            <person name="Ferreira P."/>
            <person name="Molpeceres G."/>
            <person name="Ruiz-Duenas F.J."/>
            <person name="Serrano A."/>
            <person name="Henrissat B."/>
            <person name="Drula E."/>
            <person name="Hughes K.W."/>
            <person name="Mata J.L."/>
            <person name="Ishikawa N.K."/>
            <person name="Vargas-Isla R."/>
            <person name="Ushijima S."/>
            <person name="Smith C.A."/>
            <person name="Ahrendt S."/>
            <person name="Andreopoulos W."/>
            <person name="He G."/>
            <person name="Labutti K."/>
            <person name="Lipzen A."/>
            <person name="Ng V."/>
            <person name="Sandor L."/>
            <person name="Barry K."/>
            <person name="Martinez A.T."/>
            <person name="Xiao Y."/>
            <person name="Gibbons J.G."/>
            <person name="Terashima K."/>
            <person name="Hibbett D.S."/>
            <person name="Grigoriev I.V."/>
        </authorList>
    </citation>
    <scope>NUCLEOTIDE SEQUENCE</scope>
    <source>
        <strain evidence="1">Sp2 HRB7682 ss15</strain>
    </source>
</reference>
<name>A0A9W9DBX2_9AGAR</name>
<dbReference type="EMBL" id="JANVFS010000085">
    <property type="protein sequence ID" value="KAJ4463209.1"/>
    <property type="molecule type" value="Genomic_DNA"/>
</dbReference>
<comment type="caution">
    <text evidence="1">The sequence shown here is derived from an EMBL/GenBank/DDBJ whole genome shotgun (WGS) entry which is preliminary data.</text>
</comment>